<name>A0A2M3ZXR2_9DIPT</name>
<evidence type="ECO:0000313" key="1">
    <source>
        <dbReference type="EMBL" id="MBW33299.1"/>
    </source>
</evidence>
<dbReference type="AlphaFoldDB" id="A0A2M3ZXR2"/>
<accession>A0A2M3ZXR2</accession>
<sequence>MAILRPFVLAGASSTGMAAVLSIDLQLRHTKNRLRQFGRASLPTIGRYFPCAHFSRSLSLRGGHSGVC</sequence>
<proteinExistence type="predicted"/>
<reference evidence="1" key="1">
    <citation type="submission" date="2018-01" db="EMBL/GenBank/DDBJ databases">
        <title>An insight into the sialome of Amazonian anophelines.</title>
        <authorList>
            <person name="Ribeiro J.M."/>
            <person name="Scarpassa V."/>
            <person name="Calvo E."/>
        </authorList>
    </citation>
    <scope>NUCLEOTIDE SEQUENCE</scope>
    <source>
        <tissue evidence="1">Salivary glands</tissue>
    </source>
</reference>
<protein>
    <submittedName>
        <fullName evidence="1">Putative secreted peptide</fullName>
    </submittedName>
</protein>
<organism evidence="1">
    <name type="scientific">Anopheles braziliensis</name>
    <dbReference type="NCBI Taxonomy" id="58242"/>
    <lineage>
        <taxon>Eukaryota</taxon>
        <taxon>Metazoa</taxon>
        <taxon>Ecdysozoa</taxon>
        <taxon>Arthropoda</taxon>
        <taxon>Hexapoda</taxon>
        <taxon>Insecta</taxon>
        <taxon>Pterygota</taxon>
        <taxon>Neoptera</taxon>
        <taxon>Endopterygota</taxon>
        <taxon>Diptera</taxon>
        <taxon>Nematocera</taxon>
        <taxon>Culicoidea</taxon>
        <taxon>Culicidae</taxon>
        <taxon>Anophelinae</taxon>
        <taxon>Anopheles</taxon>
    </lineage>
</organism>
<dbReference type="EMBL" id="GGFM01012548">
    <property type="protein sequence ID" value="MBW33299.1"/>
    <property type="molecule type" value="Transcribed_RNA"/>
</dbReference>